<gene>
    <name evidence="1" type="primary">ank</name>
    <name evidence="1" type="ordered locus">Rsl_333</name>
</gene>
<dbReference type="RefSeq" id="WP_014273251.1">
    <property type="nucleotide sequence ID" value="NC_016639.1"/>
</dbReference>
<evidence type="ECO:0000313" key="1">
    <source>
        <dbReference type="EMBL" id="AEV91935.1"/>
    </source>
</evidence>
<dbReference type="EMBL" id="CP002428">
    <property type="protein sequence ID" value="AEV91935.1"/>
    <property type="molecule type" value="Genomic_DNA"/>
</dbReference>
<sequence length="54" mass="5950">MAYCTVDKIARSPDTAIVKAICQGDYDLVYSMLTALNIDPNTEVYTLEGEAKSF</sequence>
<organism evidence="1 2">
    <name type="scientific">Rickettsia slovaca (strain 13-B)</name>
    <dbReference type="NCBI Taxonomy" id="941638"/>
    <lineage>
        <taxon>Bacteria</taxon>
        <taxon>Pseudomonadati</taxon>
        <taxon>Pseudomonadota</taxon>
        <taxon>Alphaproteobacteria</taxon>
        <taxon>Rickettsiales</taxon>
        <taxon>Rickettsiaceae</taxon>
        <taxon>Rickettsieae</taxon>
        <taxon>Rickettsia</taxon>
        <taxon>spotted fever group</taxon>
    </lineage>
</organism>
<reference evidence="1 2" key="1">
    <citation type="journal article" date="2012" name="J. Bacteriol.">
        <title>Complete genome sequence of Rickettsia slovaca, the agent of tick-borne lymphadenitis.</title>
        <authorList>
            <person name="Fournier P.E."/>
            <person name="El Karkouri K."/>
            <person name="Robert C."/>
            <person name="Medigue C."/>
            <person name="Raoult D."/>
        </authorList>
    </citation>
    <scope>NUCLEOTIDE SEQUENCE [LARGE SCALE GENOMIC DNA]</scope>
    <source>
        <strain evidence="1 2">13-B</strain>
    </source>
</reference>
<accession>A0ABM5MP84</accession>
<protein>
    <submittedName>
        <fullName evidence="1">Ankyrin repeat protein</fullName>
    </submittedName>
</protein>
<name>A0ABM5MP84_RICS1</name>
<evidence type="ECO:0000313" key="2">
    <source>
        <dbReference type="Proteomes" id="UP000005443"/>
    </source>
</evidence>
<proteinExistence type="predicted"/>
<dbReference type="Proteomes" id="UP000005443">
    <property type="component" value="Chromosome"/>
</dbReference>
<keyword evidence="2" id="KW-1185">Reference proteome</keyword>